<feature type="non-terminal residue" evidence="1">
    <location>
        <position position="85"/>
    </location>
</feature>
<name>A0ABR3EHP3_9AGAR</name>
<organism evidence="1 2">
    <name type="scientific">Marasmius crinis-equi</name>
    <dbReference type="NCBI Taxonomy" id="585013"/>
    <lineage>
        <taxon>Eukaryota</taxon>
        <taxon>Fungi</taxon>
        <taxon>Dikarya</taxon>
        <taxon>Basidiomycota</taxon>
        <taxon>Agaricomycotina</taxon>
        <taxon>Agaricomycetes</taxon>
        <taxon>Agaricomycetidae</taxon>
        <taxon>Agaricales</taxon>
        <taxon>Marasmiineae</taxon>
        <taxon>Marasmiaceae</taxon>
        <taxon>Marasmius</taxon>
    </lineage>
</organism>
<sequence length="85" mass="9386">VLVVGGSYKGEYGYVRRVDVTWETENLRKDATVIGKTVGRRRGINVAVDLETQRAGQSGLQVIPYLKLVDAACLVFLNRTHPVKA</sequence>
<reference evidence="1 2" key="1">
    <citation type="submission" date="2024-02" db="EMBL/GenBank/DDBJ databases">
        <title>A draft genome for the cacao thread blight pathogen Marasmius crinis-equi.</title>
        <authorList>
            <person name="Cohen S.P."/>
            <person name="Baruah I.K."/>
            <person name="Amoako-Attah I."/>
            <person name="Bukari Y."/>
            <person name="Meinhardt L.W."/>
            <person name="Bailey B.A."/>
        </authorList>
    </citation>
    <scope>NUCLEOTIDE SEQUENCE [LARGE SCALE GENOMIC DNA]</scope>
    <source>
        <strain evidence="1 2">GH-76</strain>
    </source>
</reference>
<dbReference type="Proteomes" id="UP001465976">
    <property type="component" value="Unassembled WGS sequence"/>
</dbReference>
<comment type="caution">
    <text evidence="1">The sequence shown here is derived from an EMBL/GenBank/DDBJ whole genome shotgun (WGS) entry which is preliminary data.</text>
</comment>
<accession>A0ABR3EHP3</accession>
<evidence type="ECO:0000313" key="1">
    <source>
        <dbReference type="EMBL" id="KAL0562388.1"/>
    </source>
</evidence>
<gene>
    <name evidence="1" type="ORF">V5O48_019699</name>
</gene>
<evidence type="ECO:0000313" key="2">
    <source>
        <dbReference type="Proteomes" id="UP001465976"/>
    </source>
</evidence>
<keyword evidence="2" id="KW-1185">Reference proteome</keyword>
<protein>
    <submittedName>
        <fullName evidence="1">Uncharacterized protein</fullName>
    </submittedName>
</protein>
<dbReference type="EMBL" id="JBAHYK010005962">
    <property type="protein sequence ID" value="KAL0562388.1"/>
    <property type="molecule type" value="Genomic_DNA"/>
</dbReference>
<proteinExistence type="predicted"/>
<feature type="non-terminal residue" evidence="1">
    <location>
        <position position="1"/>
    </location>
</feature>